<dbReference type="PANTHER" id="PTHR40278">
    <property type="entry name" value="DNA UTILIZATION PROTEIN HOFN"/>
    <property type="match status" value="1"/>
</dbReference>
<dbReference type="Proteomes" id="UP000266328">
    <property type="component" value="Unassembled WGS sequence"/>
</dbReference>
<dbReference type="InterPro" id="IPR052534">
    <property type="entry name" value="Extracell_DNA_Util/SecSys_Comp"/>
</dbReference>
<evidence type="ECO:0000313" key="2">
    <source>
        <dbReference type="EMBL" id="RIE06320.1"/>
    </source>
</evidence>
<reference evidence="2 3" key="1">
    <citation type="submission" date="2018-09" db="EMBL/GenBank/DDBJ databases">
        <title>Discovery and Ecogenomic Context for Candidatus Cryosericales, a Global Caldiserica Order Active in Thawing Permafrost.</title>
        <authorList>
            <person name="Martinez M.A."/>
            <person name="Woodcroft B.J."/>
            <person name="Ignacio Espinoza J.C."/>
            <person name="Zayed A."/>
            <person name="Singleton C.M."/>
            <person name="Boyd J."/>
            <person name="Li Y.-F."/>
            <person name="Purvine S."/>
            <person name="Maughan H."/>
            <person name="Hodgkins S.B."/>
            <person name="Anderson D."/>
            <person name="Sederholm M."/>
            <person name="Temperton B."/>
            <person name="Saleska S.R."/>
            <person name="Tyson G.W."/>
            <person name="Rich V.I."/>
        </authorList>
    </citation>
    <scope>NUCLEOTIDE SEQUENCE [LARGE SCALE GENOMIC DNA]</scope>
    <source>
        <strain evidence="2 3">SMC7</strain>
    </source>
</reference>
<organism evidence="2 3">
    <name type="scientific">Candidatus Cryosericum terrychapinii</name>
    <dbReference type="NCBI Taxonomy" id="2290919"/>
    <lineage>
        <taxon>Bacteria</taxon>
        <taxon>Pseudomonadati</taxon>
        <taxon>Caldisericota/Cryosericota group</taxon>
        <taxon>Candidatus Cryosericota</taxon>
        <taxon>Candidatus Cryosericia</taxon>
        <taxon>Candidatus Cryosericales</taxon>
        <taxon>Candidatus Cryosericaceae</taxon>
        <taxon>Candidatus Cryosericum</taxon>
    </lineage>
</organism>
<accession>A0A398CVW4</accession>
<dbReference type="EMBL" id="QXIS01000015">
    <property type="protein sequence ID" value="RIE06320.1"/>
    <property type="molecule type" value="Genomic_DNA"/>
</dbReference>
<proteinExistence type="predicted"/>
<evidence type="ECO:0000256" key="1">
    <source>
        <dbReference type="SAM" id="Phobius"/>
    </source>
</evidence>
<keyword evidence="1" id="KW-0812">Transmembrane</keyword>
<dbReference type="PANTHER" id="PTHR40278:SF1">
    <property type="entry name" value="DNA UTILIZATION PROTEIN HOFN"/>
    <property type="match status" value="1"/>
</dbReference>
<protein>
    <recommendedName>
        <fullName evidence="4">PilN domain-containing protein</fullName>
    </recommendedName>
</protein>
<keyword evidence="1" id="KW-0472">Membrane</keyword>
<dbReference type="AlphaFoldDB" id="A0A398CVW4"/>
<gene>
    <name evidence="2" type="ORF">SMC7_02780</name>
</gene>
<feature type="transmembrane region" description="Helical" evidence="1">
    <location>
        <begin position="24"/>
        <end position="43"/>
    </location>
</feature>
<dbReference type="OrthoDB" id="9807694at2"/>
<sequence>MITINLVPHARRRRQTQLTHEDRTLIFVVVAVVVVLAASYGYARLLVAQTTTHLGDLNTQIAALDSDQKLLDLNRSLAQQSMAMETNLVTAVQLQANTNQLLDDLAKDLPKACTLTQADITVLPGTVVLSVSSSQFVDLVRFFNALSADPKFKNVHIDGYQVPYATGAVVQGPQAKATMNITLTWVGGGKNG</sequence>
<keyword evidence="3" id="KW-1185">Reference proteome</keyword>
<dbReference type="RefSeq" id="WP_119088856.1">
    <property type="nucleotide sequence ID" value="NZ_QXIS01000015.1"/>
</dbReference>
<evidence type="ECO:0008006" key="4">
    <source>
        <dbReference type="Google" id="ProtNLM"/>
    </source>
</evidence>
<comment type="caution">
    <text evidence="2">The sequence shown here is derived from an EMBL/GenBank/DDBJ whole genome shotgun (WGS) entry which is preliminary data.</text>
</comment>
<evidence type="ECO:0000313" key="3">
    <source>
        <dbReference type="Proteomes" id="UP000266328"/>
    </source>
</evidence>
<keyword evidence="1" id="KW-1133">Transmembrane helix</keyword>
<name>A0A398CVW4_9BACT</name>